<dbReference type="Pfam" id="PF01636">
    <property type="entry name" value="APH"/>
    <property type="match status" value="1"/>
</dbReference>
<gene>
    <name evidence="2" type="ORF">FJR03_10780</name>
</gene>
<dbReference type="GO" id="GO:0016740">
    <property type="term" value="F:transferase activity"/>
    <property type="evidence" value="ECO:0007669"/>
    <property type="project" value="UniProtKB-KW"/>
</dbReference>
<dbReference type="Gene3D" id="3.30.200.20">
    <property type="entry name" value="Phosphorylase Kinase, domain 1"/>
    <property type="match status" value="1"/>
</dbReference>
<proteinExistence type="predicted"/>
<dbReference type="InterPro" id="IPR011009">
    <property type="entry name" value="Kinase-like_dom_sf"/>
</dbReference>
<dbReference type="SUPFAM" id="SSF56112">
    <property type="entry name" value="Protein kinase-like (PK-like)"/>
    <property type="match status" value="1"/>
</dbReference>
<evidence type="ECO:0000313" key="2">
    <source>
        <dbReference type="EMBL" id="QOP42193.1"/>
    </source>
</evidence>
<accession>A0A7M1AXL7</accession>
<keyword evidence="3" id="KW-1185">Reference proteome</keyword>
<sequence>MQIEQFLQTTPYKDFKLEVASADASFRSYYRLTKDDESYILMDASLEKESLHPFLLVSQKLLDVDVKAPKIFHQDLEYGYLILEDFGDTNLLDLLNEENFESFYKKAIDEIIKMQGADTTQLPLYDKEFLHFEMDLMQEWYLEKKLSLNLSRENKQMLKQALERISEIVLSQPQESFVHRDFHSRNIMVKADGSLGIIDYQDGMSGAITYDLVSLLKDCYISFEREKVEQLVLYFRDRLGLEVEDEEFLKWFDFMGLQRHIKVLGIFSRLHLRDNKEGYLKDIPLTLSYVLETASRYDETKELAAFLKSFA</sequence>
<feature type="domain" description="Aminoglycoside phosphotransferase" evidence="1">
    <location>
        <begin position="17"/>
        <end position="245"/>
    </location>
</feature>
<dbReference type="RefSeq" id="WP_193113513.1">
    <property type="nucleotide sequence ID" value="NZ_CP041165.1"/>
</dbReference>
<dbReference type="Proteomes" id="UP000593910">
    <property type="component" value="Chromosome"/>
</dbReference>
<evidence type="ECO:0000313" key="3">
    <source>
        <dbReference type="Proteomes" id="UP000593910"/>
    </source>
</evidence>
<protein>
    <submittedName>
        <fullName evidence="2">Aminoglycoside phosphotransferase</fullName>
    </submittedName>
</protein>
<dbReference type="EMBL" id="CP041165">
    <property type="protein sequence ID" value="QOP42193.1"/>
    <property type="molecule type" value="Genomic_DNA"/>
</dbReference>
<organism evidence="2 3">
    <name type="scientific">Sulfurimonas marina</name>
    <dbReference type="NCBI Taxonomy" id="2590551"/>
    <lineage>
        <taxon>Bacteria</taxon>
        <taxon>Pseudomonadati</taxon>
        <taxon>Campylobacterota</taxon>
        <taxon>Epsilonproteobacteria</taxon>
        <taxon>Campylobacterales</taxon>
        <taxon>Sulfurimonadaceae</taxon>
        <taxon>Sulfurimonas</taxon>
    </lineage>
</organism>
<name>A0A7M1AXL7_9BACT</name>
<dbReference type="KEGG" id="smax:FJR03_10780"/>
<evidence type="ECO:0000259" key="1">
    <source>
        <dbReference type="Pfam" id="PF01636"/>
    </source>
</evidence>
<dbReference type="InterPro" id="IPR002575">
    <property type="entry name" value="Aminoglycoside_PTrfase"/>
</dbReference>
<keyword evidence="2" id="KW-0808">Transferase</keyword>
<dbReference type="Gene3D" id="3.90.1200.10">
    <property type="match status" value="1"/>
</dbReference>
<dbReference type="AlphaFoldDB" id="A0A7M1AXL7"/>
<reference evidence="2 3" key="1">
    <citation type="submission" date="2019-06" db="EMBL/GenBank/DDBJ databases">
        <title>Sulfurimonas gotlandica sp. nov., a chemoautotrophic and psychrotolerant epsilonproteobacterium isolated from a pelagic redoxcline, and an emended description of the genus Sulfurimonas.</title>
        <authorList>
            <person name="Wang S."/>
            <person name="Jiang L."/>
            <person name="Shao Z."/>
        </authorList>
    </citation>
    <scope>NUCLEOTIDE SEQUENCE [LARGE SCALE GENOMIC DNA]</scope>
    <source>
        <strain evidence="2 3">B2</strain>
    </source>
</reference>